<feature type="transmembrane region" description="Helical" evidence="5">
    <location>
        <begin position="262"/>
        <end position="283"/>
    </location>
</feature>
<name>A0AAE3E924_9FIRM</name>
<keyword evidence="2 5" id="KW-0812">Transmembrane</keyword>
<comment type="caution">
    <text evidence="7">The sequence shown here is derived from an EMBL/GenBank/DDBJ whole genome shotgun (WGS) entry which is preliminary data.</text>
</comment>
<gene>
    <name evidence="7" type="ORF">LKD81_01160</name>
</gene>
<dbReference type="GO" id="GO:0008273">
    <property type="term" value="F:calcium, potassium:sodium antiporter activity"/>
    <property type="evidence" value="ECO:0007669"/>
    <property type="project" value="TreeGrafter"/>
</dbReference>
<reference evidence="7" key="1">
    <citation type="submission" date="2021-10" db="EMBL/GenBank/DDBJ databases">
        <title>Anaerobic single-cell dispensing facilitates the cultivation of human gut bacteria.</title>
        <authorList>
            <person name="Afrizal A."/>
        </authorList>
    </citation>
    <scope>NUCLEOTIDE SEQUENCE</scope>
    <source>
        <strain evidence="7">CLA-AA-H215</strain>
    </source>
</reference>
<evidence type="ECO:0000259" key="6">
    <source>
        <dbReference type="Pfam" id="PF01699"/>
    </source>
</evidence>
<dbReference type="InterPro" id="IPR044880">
    <property type="entry name" value="NCX_ion-bd_dom_sf"/>
</dbReference>
<evidence type="ECO:0000313" key="8">
    <source>
        <dbReference type="Proteomes" id="UP001198182"/>
    </source>
</evidence>
<evidence type="ECO:0000313" key="7">
    <source>
        <dbReference type="EMBL" id="MCC2229610.1"/>
    </source>
</evidence>
<dbReference type="EMBL" id="JAJEQR010000003">
    <property type="protein sequence ID" value="MCC2229610.1"/>
    <property type="molecule type" value="Genomic_DNA"/>
</dbReference>
<evidence type="ECO:0000256" key="2">
    <source>
        <dbReference type="ARBA" id="ARBA00022692"/>
    </source>
</evidence>
<feature type="transmembrane region" description="Helical" evidence="5">
    <location>
        <begin position="68"/>
        <end position="91"/>
    </location>
</feature>
<dbReference type="InterPro" id="IPR004481">
    <property type="entry name" value="K/Na/Ca-exchanger"/>
</dbReference>
<evidence type="ECO:0000256" key="4">
    <source>
        <dbReference type="ARBA" id="ARBA00023136"/>
    </source>
</evidence>
<dbReference type="AlphaFoldDB" id="A0AAE3E924"/>
<dbReference type="RefSeq" id="WP_308452397.1">
    <property type="nucleotide sequence ID" value="NZ_JAJEQR010000003.1"/>
</dbReference>
<dbReference type="PANTHER" id="PTHR10846">
    <property type="entry name" value="SODIUM/POTASSIUM/CALCIUM EXCHANGER"/>
    <property type="match status" value="1"/>
</dbReference>
<keyword evidence="4 5" id="KW-0472">Membrane</keyword>
<feature type="transmembrane region" description="Helical" evidence="5">
    <location>
        <begin position="228"/>
        <end position="250"/>
    </location>
</feature>
<organism evidence="7 8">
    <name type="scientific">Hominifimenecus microfluidus</name>
    <dbReference type="NCBI Taxonomy" id="2885348"/>
    <lineage>
        <taxon>Bacteria</taxon>
        <taxon>Bacillati</taxon>
        <taxon>Bacillota</taxon>
        <taxon>Clostridia</taxon>
        <taxon>Lachnospirales</taxon>
        <taxon>Lachnospiraceae</taxon>
        <taxon>Hominifimenecus</taxon>
    </lineage>
</organism>
<dbReference type="GO" id="GO:0005262">
    <property type="term" value="F:calcium channel activity"/>
    <property type="evidence" value="ECO:0007669"/>
    <property type="project" value="TreeGrafter"/>
</dbReference>
<comment type="subcellular location">
    <subcellularLocation>
        <location evidence="1">Membrane</location>
        <topology evidence="1">Multi-pass membrane protein</topology>
    </subcellularLocation>
</comment>
<keyword evidence="3 5" id="KW-1133">Transmembrane helix</keyword>
<protein>
    <submittedName>
        <fullName evidence="7">Calcium/sodium antiporter</fullName>
    </submittedName>
</protein>
<evidence type="ECO:0000256" key="3">
    <source>
        <dbReference type="ARBA" id="ARBA00022989"/>
    </source>
</evidence>
<feature type="transmembrane region" description="Helical" evidence="5">
    <location>
        <begin position="131"/>
        <end position="147"/>
    </location>
</feature>
<dbReference type="GO" id="GO:0006874">
    <property type="term" value="P:intracellular calcium ion homeostasis"/>
    <property type="evidence" value="ECO:0007669"/>
    <property type="project" value="TreeGrafter"/>
</dbReference>
<keyword evidence="8" id="KW-1185">Reference proteome</keyword>
<accession>A0AAE3E924</accession>
<dbReference type="Pfam" id="PF01699">
    <property type="entry name" value="Na_Ca_ex"/>
    <property type="match status" value="2"/>
</dbReference>
<feature type="transmembrane region" description="Helical" evidence="5">
    <location>
        <begin position="103"/>
        <end position="125"/>
    </location>
</feature>
<dbReference type="GO" id="GO:0005886">
    <property type="term" value="C:plasma membrane"/>
    <property type="evidence" value="ECO:0007669"/>
    <property type="project" value="TreeGrafter"/>
</dbReference>
<feature type="domain" description="Sodium/calcium exchanger membrane region" evidence="6">
    <location>
        <begin position="5"/>
        <end position="146"/>
    </location>
</feature>
<feature type="transmembrane region" description="Helical" evidence="5">
    <location>
        <begin position="313"/>
        <end position="331"/>
    </location>
</feature>
<evidence type="ECO:0000256" key="5">
    <source>
        <dbReference type="SAM" id="Phobius"/>
    </source>
</evidence>
<dbReference type="Proteomes" id="UP001198182">
    <property type="component" value="Unassembled WGS sequence"/>
</dbReference>
<sequence length="334" mass="35625">MVIQVLILIAGFLLLVKGADWFVDGAASLAERMGIPQLVVGLTIVAMGTSMPEAAVSIASALKNNPEIAIGNVVGSNTLNILLILGLTALIHPIRIQRSTIRYEMPFMIAVTLLLTAFGISGSRISRTEGVIFWGLFILYFVYLFWLSRNHRKQGTEDLKDSAASGITAASVSAEESVETKGGKQQKHSILWYLAEILIGGAMVVWGSDLVVDSATVLAGMFGMSDRMIALTIVAFGTSLPELVTSVTAARKGNADLAVGNVVGSNIFNILMIIGTVALIRPIPFADAFYLDLGTAIISAVVLWFGSIPSQRLGRAMGACLLLLYAGYFVILCR</sequence>
<dbReference type="InterPro" id="IPR004837">
    <property type="entry name" value="NaCa_Exmemb"/>
</dbReference>
<dbReference type="NCBIfam" id="TIGR00367">
    <property type="entry name" value="calcium/sodium antiporter"/>
    <property type="match status" value="1"/>
</dbReference>
<proteinExistence type="predicted"/>
<feature type="domain" description="Sodium/calcium exchanger membrane region" evidence="6">
    <location>
        <begin position="195"/>
        <end position="332"/>
    </location>
</feature>
<dbReference type="PANTHER" id="PTHR10846:SF8">
    <property type="entry name" value="INNER MEMBRANE PROTEIN YRBG"/>
    <property type="match status" value="1"/>
</dbReference>
<evidence type="ECO:0000256" key="1">
    <source>
        <dbReference type="ARBA" id="ARBA00004141"/>
    </source>
</evidence>
<feature type="transmembrane region" description="Helical" evidence="5">
    <location>
        <begin position="289"/>
        <end position="306"/>
    </location>
</feature>
<feature type="transmembrane region" description="Helical" evidence="5">
    <location>
        <begin position="190"/>
        <end position="208"/>
    </location>
</feature>
<dbReference type="Gene3D" id="1.20.1420.30">
    <property type="entry name" value="NCX, central ion-binding region"/>
    <property type="match status" value="1"/>
</dbReference>